<dbReference type="NCBIfam" id="TIGR01167">
    <property type="entry name" value="LPXTG_anchor"/>
    <property type="match status" value="1"/>
</dbReference>
<evidence type="ECO:0000256" key="2">
    <source>
        <dbReference type="ARBA" id="ARBA00022525"/>
    </source>
</evidence>
<name>A0A2W4BE26_9ENTE</name>
<feature type="region of interest" description="Disordered" evidence="5">
    <location>
        <begin position="61"/>
        <end position="84"/>
    </location>
</feature>
<keyword evidence="3" id="KW-0732">Signal</keyword>
<gene>
    <name evidence="8" type="ORF">CI088_06375</name>
</gene>
<protein>
    <recommendedName>
        <fullName evidence="7">Gram-positive cocci surface proteins LPxTG domain-containing protein</fullName>
    </recommendedName>
</protein>
<comment type="caution">
    <text evidence="8">The sequence shown here is derived from an EMBL/GenBank/DDBJ whole genome shotgun (WGS) entry which is preliminary data.</text>
</comment>
<dbReference type="Proteomes" id="UP000249828">
    <property type="component" value="Unassembled WGS sequence"/>
</dbReference>
<organism evidence="8 9">
    <name type="scientific">Enterococcus plantarum</name>
    <dbReference type="NCBI Taxonomy" id="1077675"/>
    <lineage>
        <taxon>Bacteria</taxon>
        <taxon>Bacillati</taxon>
        <taxon>Bacillota</taxon>
        <taxon>Bacilli</taxon>
        <taxon>Lactobacillales</taxon>
        <taxon>Enterococcaceae</taxon>
        <taxon>Enterococcus</taxon>
    </lineage>
</organism>
<evidence type="ECO:0000259" key="7">
    <source>
        <dbReference type="PROSITE" id="PS50847"/>
    </source>
</evidence>
<keyword evidence="1" id="KW-0134">Cell wall</keyword>
<evidence type="ECO:0000313" key="8">
    <source>
        <dbReference type="EMBL" id="PZL74895.1"/>
    </source>
</evidence>
<evidence type="ECO:0000256" key="6">
    <source>
        <dbReference type="SAM" id="Phobius"/>
    </source>
</evidence>
<sequence length="122" mass="13273">MESNGRTTIKGERKMIYTRIILFGCSLLLCVGTIASGPIVQAREGGGGQVSINGKISFHEETTESSGSANIESSSELQTKPRGKWFPNTGEKIRKYSLIGGGLILLAFLILFLRKRRKGGQK</sequence>
<dbReference type="AlphaFoldDB" id="A0A2W4BE26"/>
<keyword evidence="2" id="KW-0964">Secreted</keyword>
<accession>A0A2W4BE26</accession>
<evidence type="ECO:0000256" key="3">
    <source>
        <dbReference type="ARBA" id="ARBA00022729"/>
    </source>
</evidence>
<feature type="compositionally biased region" description="Low complexity" evidence="5">
    <location>
        <begin position="64"/>
        <end position="76"/>
    </location>
</feature>
<dbReference type="PROSITE" id="PS50847">
    <property type="entry name" value="GRAM_POS_ANCHORING"/>
    <property type="match status" value="1"/>
</dbReference>
<evidence type="ECO:0000313" key="9">
    <source>
        <dbReference type="Proteomes" id="UP000249828"/>
    </source>
</evidence>
<feature type="domain" description="Gram-positive cocci surface proteins LPxTG" evidence="7">
    <location>
        <begin position="86"/>
        <end position="122"/>
    </location>
</feature>
<evidence type="ECO:0000256" key="4">
    <source>
        <dbReference type="ARBA" id="ARBA00023088"/>
    </source>
</evidence>
<reference evidence="8 9" key="1">
    <citation type="submission" date="2017-11" db="EMBL/GenBank/DDBJ databases">
        <title>Draft genome sequence of Enterococcus plantarum TRW2 strain isolated from lettuce.</title>
        <authorList>
            <person name="Kim E.B."/>
            <person name="Marco M.L."/>
            <person name="Williams T.R."/>
            <person name="You I.H."/>
        </authorList>
    </citation>
    <scope>NUCLEOTIDE SEQUENCE [LARGE SCALE GENOMIC DNA]</scope>
    <source>
        <strain evidence="8 9">TRW2</strain>
    </source>
</reference>
<proteinExistence type="predicted"/>
<feature type="transmembrane region" description="Helical" evidence="6">
    <location>
        <begin position="20"/>
        <end position="40"/>
    </location>
</feature>
<keyword evidence="6" id="KW-1133">Transmembrane helix</keyword>
<dbReference type="Pfam" id="PF00746">
    <property type="entry name" value="Gram_pos_anchor"/>
    <property type="match status" value="1"/>
</dbReference>
<evidence type="ECO:0000256" key="1">
    <source>
        <dbReference type="ARBA" id="ARBA00022512"/>
    </source>
</evidence>
<keyword evidence="9" id="KW-1185">Reference proteome</keyword>
<keyword evidence="6" id="KW-0472">Membrane</keyword>
<keyword evidence="4" id="KW-0572">Peptidoglycan-anchor</keyword>
<keyword evidence="6" id="KW-0812">Transmembrane</keyword>
<dbReference type="EMBL" id="PIEU01000051">
    <property type="protein sequence ID" value="PZL74895.1"/>
    <property type="molecule type" value="Genomic_DNA"/>
</dbReference>
<dbReference type="InterPro" id="IPR019931">
    <property type="entry name" value="LPXTG_anchor"/>
</dbReference>
<evidence type="ECO:0000256" key="5">
    <source>
        <dbReference type="SAM" id="MobiDB-lite"/>
    </source>
</evidence>
<feature type="transmembrane region" description="Helical" evidence="6">
    <location>
        <begin position="96"/>
        <end position="113"/>
    </location>
</feature>